<feature type="domain" description="Nudix hydrolase" evidence="1">
    <location>
        <begin position="30"/>
        <end position="174"/>
    </location>
</feature>
<gene>
    <name evidence="2" type="ORF">D3H35_15860</name>
</gene>
<dbReference type="EMBL" id="QXJM01000039">
    <property type="protein sequence ID" value="RIE02212.1"/>
    <property type="molecule type" value="Genomic_DNA"/>
</dbReference>
<dbReference type="OrthoDB" id="9780586at2"/>
<reference evidence="2 3" key="1">
    <citation type="submission" date="2018-09" db="EMBL/GenBank/DDBJ databases">
        <title>Cohnella cavernae sp. nov., isolated from a karst cave.</title>
        <authorList>
            <person name="Zhu H."/>
        </authorList>
    </citation>
    <scope>NUCLEOTIDE SEQUENCE [LARGE SCALE GENOMIC DNA]</scope>
    <source>
        <strain evidence="2 3">K2E09-144</strain>
    </source>
</reference>
<dbReference type="PANTHER" id="PTHR10885">
    <property type="entry name" value="ISOPENTENYL-DIPHOSPHATE DELTA-ISOMERASE"/>
    <property type="match status" value="1"/>
</dbReference>
<dbReference type="InterPro" id="IPR000086">
    <property type="entry name" value="NUDIX_hydrolase_dom"/>
</dbReference>
<accession>A0A398CJB2</accession>
<dbReference type="GO" id="GO:0005737">
    <property type="term" value="C:cytoplasm"/>
    <property type="evidence" value="ECO:0007669"/>
    <property type="project" value="TreeGrafter"/>
</dbReference>
<comment type="caution">
    <text evidence="2">The sequence shown here is derived from an EMBL/GenBank/DDBJ whole genome shotgun (WGS) entry which is preliminary data.</text>
</comment>
<protein>
    <submittedName>
        <fullName evidence="2">NUDIX domain-containing protein</fullName>
    </submittedName>
</protein>
<dbReference type="AlphaFoldDB" id="A0A398CJB2"/>
<dbReference type="RefSeq" id="WP_119150251.1">
    <property type="nucleotide sequence ID" value="NZ_JBHSOV010000001.1"/>
</dbReference>
<evidence type="ECO:0000259" key="1">
    <source>
        <dbReference type="PROSITE" id="PS51462"/>
    </source>
</evidence>
<dbReference type="Gene3D" id="3.90.79.10">
    <property type="entry name" value="Nucleoside Triphosphate Pyrophosphohydrolase"/>
    <property type="match status" value="1"/>
</dbReference>
<dbReference type="SUPFAM" id="SSF55811">
    <property type="entry name" value="Nudix"/>
    <property type="match status" value="1"/>
</dbReference>
<dbReference type="InterPro" id="IPR015797">
    <property type="entry name" value="NUDIX_hydrolase-like_dom_sf"/>
</dbReference>
<dbReference type="GO" id="GO:0004452">
    <property type="term" value="F:isopentenyl-diphosphate delta-isomerase activity"/>
    <property type="evidence" value="ECO:0007669"/>
    <property type="project" value="TreeGrafter"/>
</dbReference>
<name>A0A398CJB2_9BACL</name>
<evidence type="ECO:0000313" key="3">
    <source>
        <dbReference type="Proteomes" id="UP000266340"/>
    </source>
</evidence>
<dbReference type="GO" id="GO:0009240">
    <property type="term" value="P:isopentenyl diphosphate biosynthetic process"/>
    <property type="evidence" value="ECO:0007669"/>
    <property type="project" value="TreeGrafter"/>
</dbReference>
<evidence type="ECO:0000313" key="2">
    <source>
        <dbReference type="EMBL" id="RIE02212.1"/>
    </source>
</evidence>
<organism evidence="2 3">
    <name type="scientific">Cohnella faecalis</name>
    <dbReference type="NCBI Taxonomy" id="2315694"/>
    <lineage>
        <taxon>Bacteria</taxon>
        <taxon>Bacillati</taxon>
        <taxon>Bacillota</taxon>
        <taxon>Bacilli</taxon>
        <taxon>Bacillales</taxon>
        <taxon>Paenibacillaceae</taxon>
        <taxon>Cohnella</taxon>
    </lineage>
</organism>
<dbReference type="Proteomes" id="UP000266340">
    <property type="component" value="Unassembled WGS sequence"/>
</dbReference>
<dbReference type="PROSITE" id="PS51462">
    <property type="entry name" value="NUDIX"/>
    <property type="match status" value="1"/>
</dbReference>
<keyword evidence="3" id="KW-1185">Reference proteome</keyword>
<proteinExistence type="predicted"/>
<dbReference type="CDD" id="cd04692">
    <property type="entry name" value="NUDIX_Hydrolase"/>
    <property type="match status" value="1"/>
</dbReference>
<sequence>MSSEERFDIYDDDGSPIGTASRKDVHRLGYWHHTFHCWLARRMPDGRTAVLFQRRAESKDTNPGCFDITVAGHLSAGETLQDAVREMDEEIGWSVPFERLVPFGTIRENASGELRGVPYIDREISHVFGCLTSHPLNRFKLQEEEVAGIYECDAERLIDLMEGRIAAAQADGFRLGKIGLSESSATLRVSDFVPRDLSYYVDVFRFLLSLTERGEIDSFDKP</sequence>
<dbReference type="PANTHER" id="PTHR10885:SF20">
    <property type="entry name" value="NUDIX HYDROLASE DOMAIN-CONTAINING PROTEIN"/>
    <property type="match status" value="1"/>
</dbReference>
<dbReference type="Pfam" id="PF00293">
    <property type="entry name" value="NUDIX"/>
    <property type="match status" value="1"/>
</dbReference>